<accession>A0A2M8ETI7</accession>
<evidence type="ECO:0000256" key="1">
    <source>
        <dbReference type="SAM" id="Phobius"/>
    </source>
</evidence>
<keyword evidence="1" id="KW-1133">Transmembrane helix</keyword>
<keyword evidence="1" id="KW-0472">Membrane</keyword>
<gene>
    <name evidence="2" type="ORF">CO054_00195</name>
</gene>
<protein>
    <submittedName>
        <fullName evidence="2">Uncharacterized protein</fullName>
    </submittedName>
</protein>
<dbReference type="PANTHER" id="PTHR40278">
    <property type="entry name" value="DNA UTILIZATION PROTEIN HOFN"/>
    <property type="match status" value="1"/>
</dbReference>
<keyword evidence="1" id="KW-0812">Transmembrane</keyword>
<dbReference type="AlphaFoldDB" id="A0A2M8ETI7"/>
<feature type="transmembrane region" description="Helical" evidence="1">
    <location>
        <begin position="24"/>
        <end position="48"/>
    </location>
</feature>
<dbReference type="PANTHER" id="PTHR40278:SF1">
    <property type="entry name" value="DNA UTILIZATION PROTEIN HOFN"/>
    <property type="match status" value="1"/>
</dbReference>
<sequence>MAAQKTTVEFIPQEEWEKTSFGKFLKWVLTVGRYIVIITELIVILAFLSRFKLDRDLTDFNEKVKQQQAIINASAQFEKEFRFLQKRLSTIEGLRKTQLETDQILTELGDLTPVDVYLDNFTVAEKQISLSATALSEAGLATFLNNLKASPKFTKLIISNVSSEMEKGVGISFELKSELKE</sequence>
<proteinExistence type="predicted"/>
<reference evidence="3" key="1">
    <citation type="submission" date="2017-09" db="EMBL/GenBank/DDBJ databases">
        <title>Depth-based differentiation of microbial function through sediment-hosted aquifers and enrichment of novel symbionts in the deep terrestrial subsurface.</title>
        <authorList>
            <person name="Probst A.J."/>
            <person name="Ladd B."/>
            <person name="Jarett J.K."/>
            <person name="Geller-Mcgrath D.E."/>
            <person name="Sieber C.M.K."/>
            <person name="Emerson J.B."/>
            <person name="Anantharaman K."/>
            <person name="Thomas B.C."/>
            <person name="Malmstrom R."/>
            <person name="Stieglmeier M."/>
            <person name="Klingl A."/>
            <person name="Woyke T."/>
            <person name="Ryan C.M."/>
            <person name="Banfield J.F."/>
        </authorList>
    </citation>
    <scope>NUCLEOTIDE SEQUENCE [LARGE SCALE GENOMIC DNA]</scope>
</reference>
<dbReference type="Proteomes" id="UP000229816">
    <property type="component" value="Unassembled WGS sequence"/>
</dbReference>
<comment type="caution">
    <text evidence="2">The sequence shown here is derived from an EMBL/GenBank/DDBJ whole genome shotgun (WGS) entry which is preliminary data.</text>
</comment>
<dbReference type="EMBL" id="PFSF01000005">
    <property type="protein sequence ID" value="PJC28429.1"/>
    <property type="molecule type" value="Genomic_DNA"/>
</dbReference>
<name>A0A2M8ETI7_9BACT</name>
<dbReference type="Pfam" id="PF05137">
    <property type="entry name" value="PilN"/>
    <property type="match status" value="1"/>
</dbReference>
<organism evidence="2 3">
    <name type="scientific">Candidatus Shapirobacteria bacterium CG_4_9_14_0_2_um_filter_39_11</name>
    <dbReference type="NCBI Taxonomy" id="1974478"/>
    <lineage>
        <taxon>Bacteria</taxon>
        <taxon>Candidatus Shapironibacteriota</taxon>
    </lineage>
</organism>
<evidence type="ECO:0000313" key="3">
    <source>
        <dbReference type="Proteomes" id="UP000229816"/>
    </source>
</evidence>
<dbReference type="InterPro" id="IPR052534">
    <property type="entry name" value="Extracell_DNA_Util/SecSys_Comp"/>
</dbReference>
<dbReference type="InterPro" id="IPR007813">
    <property type="entry name" value="PilN"/>
</dbReference>
<evidence type="ECO:0000313" key="2">
    <source>
        <dbReference type="EMBL" id="PJC28429.1"/>
    </source>
</evidence>